<dbReference type="PANTHER" id="PTHR30009:SF4">
    <property type="entry name" value="PTS SYSTEM N-ACETYLGLUCOSAMINE-SPECIFIC EIICBA COMPONENT"/>
    <property type="match status" value="1"/>
</dbReference>
<dbReference type="AlphaFoldDB" id="A0AAX1TSX4"/>
<dbReference type="RefSeq" id="WP_005980723.1">
    <property type="nucleotide sequence ID" value="NZ_CABKNW010000005.1"/>
</dbReference>
<dbReference type="GO" id="GO:0008982">
    <property type="term" value="F:protein-N(PI)-phosphohistidine-sugar phosphotransferase activity"/>
    <property type="evidence" value="ECO:0007669"/>
    <property type="project" value="InterPro"/>
</dbReference>
<dbReference type="InterPro" id="IPR001996">
    <property type="entry name" value="PTS_IIB_1"/>
</dbReference>
<evidence type="ECO:0000313" key="10">
    <source>
        <dbReference type="Proteomes" id="UP000249008"/>
    </source>
</evidence>
<dbReference type="Proteomes" id="UP000249008">
    <property type="component" value="Chromosome 1"/>
</dbReference>
<organism evidence="9 10">
    <name type="scientific">Fusobacterium ulcerans</name>
    <dbReference type="NCBI Taxonomy" id="861"/>
    <lineage>
        <taxon>Bacteria</taxon>
        <taxon>Fusobacteriati</taxon>
        <taxon>Fusobacteriota</taxon>
        <taxon>Fusobacteriia</taxon>
        <taxon>Fusobacteriales</taxon>
        <taxon>Fusobacteriaceae</taxon>
        <taxon>Fusobacterium</taxon>
    </lineage>
</organism>
<evidence type="ECO:0000256" key="5">
    <source>
        <dbReference type="ARBA" id="ARBA00022777"/>
    </source>
</evidence>
<keyword evidence="7" id="KW-0472">Membrane</keyword>
<dbReference type="KEGG" id="ful:C4N20_03760"/>
<proteinExistence type="predicted"/>
<dbReference type="PROSITE" id="PS01035">
    <property type="entry name" value="PTS_EIIB_TYPE_1_CYS"/>
    <property type="match status" value="1"/>
</dbReference>
<sequence>MESTKWLYWIIGIIILVVAAIIIRKYKLITKMKRVNCVDLDKLEEKKFSGMGKLYIKALGGEKNIVSVDPCMTRIRVIMKDGSLLDEKRIIVLGAHKVIKLTDTKIHIIIGLKAEKLAEEINDIREKNR</sequence>
<dbReference type="GO" id="GO:0016301">
    <property type="term" value="F:kinase activity"/>
    <property type="evidence" value="ECO:0007669"/>
    <property type="project" value="UniProtKB-KW"/>
</dbReference>
<protein>
    <submittedName>
        <fullName evidence="9">EIICB-Glc</fullName>
    </submittedName>
</protein>
<keyword evidence="2" id="KW-0762">Sugar transport</keyword>
<evidence type="ECO:0000256" key="6">
    <source>
        <dbReference type="PROSITE-ProRule" id="PRU00421"/>
    </source>
</evidence>
<dbReference type="GO" id="GO:0009401">
    <property type="term" value="P:phosphoenolpyruvate-dependent sugar phosphotransferase system"/>
    <property type="evidence" value="ECO:0007669"/>
    <property type="project" value="UniProtKB-KW"/>
</dbReference>
<keyword evidence="7" id="KW-1133">Transmembrane helix</keyword>
<evidence type="ECO:0000313" key="9">
    <source>
        <dbReference type="EMBL" id="SQJ11265.1"/>
    </source>
</evidence>
<feature type="transmembrane region" description="Helical" evidence="7">
    <location>
        <begin position="6"/>
        <end position="23"/>
    </location>
</feature>
<dbReference type="InterPro" id="IPR018113">
    <property type="entry name" value="PTrfase_EIIB_Cys"/>
</dbReference>
<dbReference type="SUPFAM" id="SSF55604">
    <property type="entry name" value="Glucose permease domain IIB"/>
    <property type="match status" value="1"/>
</dbReference>
<evidence type="ECO:0000256" key="7">
    <source>
        <dbReference type="SAM" id="Phobius"/>
    </source>
</evidence>
<evidence type="ECO:0000256" key="4">
    <source>
        <dbReference type="ARBA" id="ARBA00022683"/>
    </source>
</evidence>
<reference evidence="9 10" key="1">
    <citation type="submission" date="2018-06" db="EMBL/GenBank/DDBJ databases">
        <authorList>
            <consortium name="Pathogen Informatics"/>
            <person name="Doyle S."/>
        </authorList>
    </citation>
    <scope>NUCLEOTIDE SEQUENCE [LARGE SCALE GENOMIC DNA]</scope>
    <source>
        <strain evidence="9 10">NCTC12112</strain>
    </source>
</reference>
<keyword evidence="1" id="KW-0813">Transport</keyword>
<evidence type="ECO:0000256" key="1">
    <source>
        <dbReference type="ARBA" id="ARBA00022448"/>
    </source>
</evidence>
<evidence type="ECO:0000256" key="3">
    <source>
        <dbReference type="ARBA" id="ARBA00022679"/>
    </source>
</evidence>
<keyword evidence="5" id="KW-0418">Kinase</keyword>
<dbReference type="Gene3D" id="3.30.1360.60">
    <property type="entry name" value="Glucose permease domain IIB"/>
    <property type="match status" value="1"/>
</dbReference>
<dbReference type="InterPro" id="IPR050429">
    <property type="entry name" value="PTS_Glucose_EIICBA"/>
</dbReference>
<dbReference type="GO" id="GO:0005886">
    <property type="term" value="C:plasma membrane"/>
    <property type="evidence" value="ECO:0007669"/>
    <property type="project" value="TreeGrafter"/>
</dbReference>
<keyword evidence="4" id="KW-0598">Phosphotransferase system</keyword>
<name>A0AAX1TSX4_9FUSO</name>
<dbReference type="PROSITE" id="PS51098">
    <property type="entry name" value="PTS_EIIB_TYPE_1"/>
    <property type="match status" value="1"/>
</dbReference>
<dbReference type="Pfam" id="PF00367">
    <property type="entry name" value="PTS_EIIB"/>
    <property type="match status" value="1"/>
</dbReference>
<dbReference type="PANTHER" id="PTHR30009">
    <property type="entry name" value="CYTOCHROME C-TYPE SYNTHESIS PROTEIN AND PTS TRANSMEMBRANE COMPONENT"/>
    <property type="match status" value="1"/>
</dbReference>
<dbReference type="InterPro" id="IPR036878">
    <property type="entry name" value="Glu_permease_IIB"/>
</dbReference>
<dbReference type="EMBL" id="LS483487">
    <property type="protein sequence ID" value="SQJ11265.1"/>
    <property type="molecule type" value="Genomic_DNA"/>
</dbReference>
<evidence type="ECO:0000259" key="8">
    <source>
        <dbReference type="PROSITE" id="PS51098"/>
    </source>
</evidence>
<dbReference type="GO" id="GO:0015764">
    <property type="term" value="P:N-acetylglucosamine transport"/>
    <property type="evidence" value="ECO:0007669"/>
    <property type="project" value="TreeGrafter"/>
</dbReference>
<dbReference type="GO" id="GO:0090563">
    <property type="term" value="F:protein-phosphocysteine-sugar phosphotransferase activity"/>
    <property type="evidence" value="ECO:0007669"/>
    <property type="project" value="TreeGrafter"/>
</dbReference>
<feature type="active site" description="Phosphocysteine intermediate; for EIIB activity" evidence="6">
    <location>
        <position position="71"/>
    </location>
</feature>
<keyword evidence="3" id="KW-0808">Transferase</keyword>
<feature type="domain" description="PTS EIIB type-1" evidence="8">
    <location>
        <begin position="49"/>
        <end position="129"/>
    </location>
</feature>
<keyword evidence="7" id="KW-0812">Transmembrane</keyword>
<gene>
    <name evidence="9" type="primary">ptsG_5</name>
    <name evidence="9" type="ORF">NCTC12112_02635</name>
</gene>
<dbReference type="GeneID" id="78453913"/>
<accession>A0AAX1TSX4</accession>
<evidence type="ECO:0000256" key="2">
    <source>
        <dbReference type="ARBA" id="ARBA00022597"/>
    </source>
</evidence>